<gene>
    <name evidence="2" type="ORF">H312_02364</name>
</gene>
<dbReference type="AlphaFoldDB" id="A0A059EZU0"/>
<evidence type="ECO:0000256" key="1">
    <source>
        <dbReference type="SAM" id="SignalP"/>
    </source>
</evidence>
<proteinExistence type="predicted"/>
<protein>
    <submittedName>
        <fullName evidence="2">Pyrimidine 5'-nucleotidase</fullName>
    </submittedName>
</protein>
<feature type="signal peptide" evidence="1">
    <location>
        <begin position="1"/>
        <end position="16"/>
    </location>
</feature>
<dbReference type="PANTHER" id="PTHR12725">
    <property type="entry name" value="HALOACID DEHALOGENASE-LIKE HYDROLASE"/>
    <property type="match status" value="1"/>
</dbReference>
<reference evidence="2 3" key="2">
    <citation type="submission" date="2014-03" db="EMBL/GenBank/DDBJ databases">
        <title>The Genome Sequence of Anncaliia algerae insect isolate PRA339.</title>
        <authorList>
            <consortium name="The Broad Institute Genome Sequencing Platform"/>
            <consortium name="The Broad Institute Genome Sequencing Center for Infectious Disease"/>
            <person name="Cuomo C."/>
            <person name="Becnel J."/>
            <person name="Sanscrainte N."/>
            <person name="Walker B."/>
            <person name="Young S.K."/>
            <person name="Zeng Q."/>
            <person name="Gargeya S."/>
            <person name="Fitzgerald M."/>
            <person name="Haas B."/>
            <person name="Abouelleil A."/>
            <person name="Alvarado L."/>
            <person name="Arachchi H.M."/>
            <person name="Berlin A.M."/>
            <person name="Chapman S.B."/>
            <person name="Dewar J."/>
            <person name="Goldberg J."/>
            <person name="Griggs A."/>
            <person name="Gujja S."/>
            <person name="Hansen M."/>
            <person name="Howarth C."/>
            <person name="Imamovic A."/>
            <person name="Larimer J."/>
            <person name="McCowan C."/>
            <person name="Murphy C."/>
            <person name="Neiman D."/>
            <person name="Pearson M."/>
            <person name="Priest M."/>
            <person name="Roberts A."/>
            <person name="Saif S."/>
            <person name="Shea T."/>
            <person name="Sisk P."/>
            <person name="Sykes S."/>
            <person name="Wortman J."/>
            <person name="Nusbaum C."/>
            <person name="Birren B."/>
        </authorList>
    </citation>
    <scope>NUCLEOTIDE SEQUENCE [LARGE SCALE GENOMIC DNA]</scope>
    <source>
        <strain evidence="2 3">PRA339</strain>
    </source>
</reference>
<sequence length="230" mass="27366">MFLLLLLTNAFDLIYLDEDEIKKIAFIESTNKNVIILDFDDTIYDFKGLLEEKHNQNKINCLKKYLQDEYTDELLGKYREKYGITCLGLKERGVSALEILELTTFETFKHFSLKPDEELTNILRKIPGDKWIFTNNQPIIVERLLDELGIKDEIEFVFGPNFYLNKTICKPQKESFEILDYVIKNKRKYEKVYFFDDSKKNIALGKEFKWISICSDYEKLKNDLKMIFLQ</sequence>
<dbReference type="EMBL" id="KK365193">
    <property type="protein sequence ID" value="KCZ80241.1"/>
    <property type="molecule type" value="Genomic_DNA"/>
</dbReference>
<reference evidence="3" key="1">
    <citation type="submission" date="2013-02" db="EMBL/GenBank/DDBJ databases">
        <authorList>
            <consortium name="The Broad Institute Genome Sequencing Platform"/>
            <person name="Cuomo C."/>
            <person name="Becnel J."/>
            <person name="Sanscrainte N."/>
            <person name="Walker B."/>
            <person name="Young S.K."/>
            <person name="Zeng Q."/>
            <person name="Gargeya S."/>
            <person name="Fitzgerald M."/>
            <person name="Haas B."/>
            <person name="Abouelleil A."/>
            <person name="Alvarado L."/>
            <person name="Arachchi H.M."/>
            <person name="Berlin A.M."/>
            <person name="Chapman S.B."/>
            <person name="Dewar J."/>
            <person name="Goldberg J."/>
            <person name="Griggs A."/>
            <person name="Gujja S."/>
            <person name="Hansen M."/>
            <person name="Howarth C."/>
            <person name="Imamovic A."/>
            <person name="Larimer J."/>
            <person name="McCowan C."/>
            <person name="Murphy C."/>
            <person name="Neiman D."/>
            <person name="Pearson M."/>
            <person name="Priest M."/>
            <person name="Roberts A."/>
            <person name="Saif S."/>
            <person name="Shea T."/>
            <person name="Sisk P."/>
            <person name="Sykes S."/>
            <person name="Wortman J."/>
            <person name="Nusbaum C."/>
            <person name="Birren B."/>
        </authorList>
    </citation>
    <scope>NUCLEOTIDE SEQUENCE [LARGE SCALE GENOMIC DNA]</scope>
    <source>
        <strain evidence="3">PRA339</strain>
    </source>
</reference>
<name>A0A059EZU0_9MICR</name>
<keyword evidence="3" id="KW-1185">Reference proteome</keyword>
<evidence type="ECO:0000313" key="2">
    <source>
        <dbReference type="EMBL" id="KCZ80241.1"/>
    </source>
</evidence>
<feature type="chain" id="PRO_5001571805" evidence="1">
    <location>
        <begin position="17"/>
        <end position="230"/>
    </location>
</feature>
<dbReference type="HOGENOM" id="CLU_1204512_0_0_1"/>
<dbReference type="Gene3D" id="3.40.50.1000">
    <property type="entry name" value="HAD superfamily/HAD-like"/>
    <property type="match status" value="1"/>
</dbReference>
<dbReference type="VEuPathDB" id="MicrosporidiaDB:H312_02364"/>
<dbReference type="Proteomes" id="UP000030655">
    <property type="component" value="Unassembled WGS sequence"/>
</dbReference>
<evidence type="ECO:0000313" key="3">
    <source>
        <dbReference type="Proteomes" id="UP000030655"/>
    </source>
</evidence>
<dbReference type="Pfam" id="PF00702">
    <property type="entry name" value="Hydrolase"/>
    <property type="match status" value="1"/>
</dbReference>
<dbReference type="SUPFAM" id="SSF56784">
    <property type="entry name" value="HAD-like"/>
    <property type="match status" value="1"/>
</dbReference>
<dbReference type="OrthoDB" id="2194085at2759"/>
<dbReference type="PANTHER" id="PTHR12725:SF117">
    <property type="entry name" value="HALOACID DEHALOGENASE-LIKE HYDROLASE"/>
    <property type="match status" value="1"/>
</dbReference>
<keyword evidence="1" id="KW-0732">Signal</keyword>
<dbReference type="InterPro" id="IPR036412">
    <property type="entry name" value="HAD-like_sf"/>
</dbReference>
<dbReference type="InterPro" id="IPR023214">
    <property type="entry name" value="HAD_sf"/>
</dbReference>
<dbReference type="STRING" id="1288291.A0A059EZU0"/>
<accession>A0A059EZU0</accession>
<organism evidence="2 3">
    <name type="scientific">Anncaliia algerae PRA339</name>
    <dbReference type="NCBI Taxonomy" id="1288291"/>
    <lineage>
        <taxon>Eukaryota</taxon>
        <taxon>Fungi</taxon>
        <taxon>Fungi incertae sedis</taxon>
        <taxon>Microsporidia</taxon>
        <taxon>Tubulinosematoidea</taxon>
        <taxon>Tubulinosematidae</taxon>
        <taxon>Anncaliia</taxon>
    </lineage>
</organism>